<name>A0A8H3UPE1_VENIN</name>
<keyword evidence="4" id="KW-1185">Reference proteome</keyword>
<dbReference type="EMBL" id="WNWS01000248">
    <property type="protein sequence ID" value="KAE9973228.1"/>
    <property type="molecule type" value="Genomic_DNA"/>
</dbReference>
<proteinExistence type="predicted"/>
<evidence type="ECO:0000313" key="3">
    <source>
        <dbReference type="Proteomes" id="UP000447873"/>
    </source>
</evidence>
<accession>A0A8H3UPE1</accession>
<comment type="caution">
    <text evidence="1">The sequence shown here is derived from an EMBL/GenBank/DDBJ whole genome shotgun (WGS) entry which is preliminary data.</text>
</comment>
<evidence type="ECO:0000313" key="4">
    <source>
        <dbReference type="Proteomes" id="UP000490939"/>
    </source>
</evidence>
<sequence length="62" mass="6839">MDVVEEKPEYNIGVENSEDSLIDNIDGLHRRLSNRQIQFITIGGSIGTALFVPPHGVSSKED</sequence>
<evidence type="ECO:0000313" key="2">
    <source>
        <dbReference type="EMBL" id="KAE9990080.1"/>
    </source>
</evidence>
<dbReference type="AlphaFoldDB" id="A0A8H3UPE1"/>
<reference evidence="1 3" key="1">
    <citation type="submission" date="2018-12" db="EMBL/GenBank/DDBJ databases">
        <title>Venturia inaequalis Genome Resource.</title>
        <authorList>
            <person name="Lichtner F.J."/>
        </authorList>
    </citation>
    <scope>NUCLEOTIDE SEQUENCE [LARGE SCALE GENOMIC DNA]</scope>
    <source>
        <strain evidence="1 3">120213</strain>
        <strain evidence="2 4">DMI_063113</strain>
    </source>
</reference>
<dbReference type="Proteomes" id="UP000490939">
    <property type="component" value="Unassembled WGS sequence"/>
</dbReference>
<dbReference type="EMBL" id="WNWR01000154">
    <property type="protein sequence ID" value="KAE9990080.1"/>
    <property type="molecule type" value="Genomic_DNA"/>
</dbReference>
<gene>
    <name evidence="2" type="ORF">EG327_001892</name>
    <name evidence="1" type="ORF">EG328_004512</name>
</gene>
<organism evidence="1 3">
    <name type="scientific">Venturia inaequalis</name>
    <name type="common">Apple scab fungus</name>
    <dbReference type="NCBI Taxonomy" id="5025"/>
    <lineage>
        <taxon>Eukaryota</taxon>
        <taxon>Fungi</taxon>
        <taxon>Dikarya</taxon>
        <taxon>Ascomycota</taxon>
        <taxon>Pezizomycotina</taxon>
        <taxon>Dothideomycetes</taxon>
        <taxon>Pleosporomycetidae</taxon>
        <taxon>Venturiales</taxon>
        <taxon>Venturiaceae</taxon>
        <taxon>Venturia</taxon>
    </lineage>
</organism>
<protein>
    <submittedName>
        <fullName evidence="1">Uncharacterized protein</fullName>
    </submittedName>
</protein>
<evidence type="ECO:0000313" key="1">
    <source>
        <dbReference type="EMBL" id="KAE9973228.1"/>
    </source>
</evidence>
<dbReference type="Proteomes" id="UP000447873">
    <property type="component" value="Unassembled WGS sequence"/>
</dbReference>